<dbReference type="PANTHER" id="PTHR11926:SF1494">
    <property type="entry name" value="FLAVONOL 3-O-GLUCOSYLTRANSFERASE UGT76E12-RELATED"/>
    <property type="match status" value="1"/>
</dbReference>
<evidence type="ECO:0000256" key="1">
    <source>
        <dbReference type="ARBA" id="ARBA00009995"/>
    </source>
</evidence>
<name>A0ABR3FQ54_9AGAR</name>
<keyword evidence="2" id="KW-0328">Glycosyltransferase</keyword>
<evidence type="ECO:0000313" key="4">
    <source>
        <dbReference type="Proteomes" id="UP001465976"/>
    </source>
</evidence>
<dbReference type="SUPFAM" id="SSF53756">
    <property type="entry name" value="UDP-Glycosyltransferase/glycogen phosphorylase"/>
    <property type="match status" value="1"/>
</dbReference>
<evidence type="ECO:0000256" key="2">
    <source>
        <dbReference type="ARBA" id="ARBA00022676"/>
    </source>
</evidence>
<comment type="caution">
    <text evidence="3">The sequence shown here is derived from an EMBL/GenBank/DDBJ whole genome shotgun (WGS) entry which is preliminary data.</text>
</comment>
<dbReference type="Proteomes" id="UP001465976">
    <property type="component" value="Unassembled WGS sequence"/>
</dbReference>
<feature type="non-terminal residue" evidence="3">
    <location>
        <position position="372"/>
    </location>
</feature>
<dbReference type="PANTHER" id="PTHR11926">
    <property type="entry name" value="GLUCOSYL/GLUCURONOSYL TRANSFERASES"/>
    <property type="match status" value="1"/>
</dbReference>
<reference evidence="3 4" key="1">
    <citation type="submission" date="2024-02" db="EMBL/GenBank/DDBJ databases">
        <title>A draft genome for the cacao thread blight pathogen Marasmius crinis-equi.</title>
        <authorList>
            <person name="Cohen S.P."/>
            <person name="Baruah I.K."/>
            <person name="Amoako-Attah I."/>
            <person name="Bukari Y."/>
            <person name="Meinhardt L.W."/>
            <person name="Bailey B.A."/>
        </authorList>
    </citation>
    <scope>NUCLEOTIDE SEQUENCE [LARGE SCALE GENOMIC DNA]</scope>
    <source>
        <strain evidence="3 4">GH-76</strain>
    </source>
</reference>
<sequence length="372" mass="40973">MDSSLTFRKHIFCHAVTAWGHNKPLITLAILIAELRKDVAITILTDAVIYPRMVGELAKLSPERLKPIERQINVLQVVPLRSNPLQPALEVVPEFEKLFKQAGTITCLATGKTVDAAYFPSPSLAIVDPFAECVLEGIRSMATPEQVPVISWVTGSAGPLLLLWGPERYGGRGDFVARIEAEVKKGKTETEAFEIVCGASEQVTQIPGYPAFYDYERFPQEVPPLNEGAHQTFMQIGYKSIAKSEGVISIASSVLEEEAIKACREFYSSLGKTFFPIGPMSVIPTPSKSGNDAVTNQVVSFLDDMKNQFGDKSVLYVSFGTFWWPAEPTVFYAILDHLIASKKPFILAHPSPIVQPDEQVLEKIRACPTAMD</sequence>
<proteinExistence type="inferred from homology"/>
<gene>
    <name evidence="3" type="ORF">V5O48_004452</name>
</gene>
<keyword evidence="4" id="KW-1185">Reference proteome</keyword>
<protein>
    <submittedName>
        <fullName evidence="3">Uncharacterized protein</fullName>
    </submittedName>
</protein>
<comment type="similarity">
    <text evidence="1">Belongs to the UDP-glycosyltransferase family.</text>
</comment>
<accession>A0ABR3FQ54</accession>
<organism evidence="3 4">
    <name type="scientific">Marasmius crinis-equi</name>
    <dbReference type="NCBI Taxonomy" id="585013"/>
    <lineage>
        <taxon>Eukaryota</taxon>
        <taxon>Fungi</taxon>
        <taxon>Dikarya</taxon>
        <taxon>Basidiomycota</taxon>
        <taxon>Agaricomycotina</taxon>
        <taxon>Agaricomycetes</taxon>
        <taxon>Agaricomycetidae</taxon>
        <taxon>Agaricales</taxon>
        <taxon>Marasmiineae</taxon>
        <taxon>Marasmiaceae</taxon>
        <taxon>Marasmius</taxon>
    </lineage>
</organism>
<dbReference type="EMBL" id="JBAHYK010000150">
    <property type="protein sequence ID" value="KAL0577554.1"/>
    <property type="molecule type" value="Genomic_DNA"/>
</dbReference>
<dbReference type="Gene3D" id="3.40.50.2000">
    <property type="entry name" value="Glycogen Phosphorylase B"/>
    <property type="match status" value="2"/>
</dbReference>
<keyword evidence="2" id="KW-0808">Transferase</keyword>
<evidence type="ECO:0000313" key="3">
    <source>
        <dbReference type="EMBL" id="KAL0577554.1"/>
    </source>
</evidence>